<gene>
    <name evidence="4" type="ORF">IGS68_22085</name>
</gene>
<dbReference type="InterPro" id="IPR050447">
    <property type="entry name" value="Erg6_SMT_methyltransf"/>
</dbReference>
<keyword evidence="2" id="KW-1133">Transmembrane helix</keyword>
<accession>A0ABX7B873</accession>
<keyword evidence="1" id="KW-0808">Transferase</keyword>
<keyword evidence="2" id="KW-0812">Transmembrane</keyword>
<keyword evidence="5" id="KW-1185">Reference proteome</keyword>
<dbReference type="InterPro" id="IPR005651">
    <property type="entry name" value="Trm112-like"/>
</dbReference>
<proteinExistence type="predicted"/>
<dbReference type="Pfam" id="PF03966">
    <property type="entry name" value="Trm112p"/>
    <property type="match status" value="1"/>
</dbReference>
<feature type="transmembrane region" description="Helical" evidence="2">
    <location>
        <begin position="245"/>
        <end position="267"/>
    </location>
</feature>
<organism evidence="4 5">
    <name type="scientific">Skermanella cutis</name>
    <dbReference type="NCBI Taxonomy" id="2775420"/>
    <lineage>
        <taxon>Bacteria</taxon>
        <taxon>Pseudomonadati</taxon>
        <taxon>Pseudomonadota</taxon>
        <taxon>Alphaproteobacteria</taxon>
        <taxon>Rhodospirillales</taxon>
        <taxon>Azospirillaceae</taxon>
        <taxon>Skermanella</taxon>
    </lineage>
</organism>
<dbReference type="Pfam" id="PF08241">
    <property type="entry name" value="Methyltransf_11"/>
    <property type="match status" value="1"/>
</dbReference>
<dbReference type="RefSeq" id="WP_201073925.1">
    <property type="nucleotide sequence ID" value="NZ_CP067420.1"/>
</dbReference>
<sequence length="336" mass="37041">MQLRVSPAAPPRALSDSLVCPRCRAPLIGRETGLACTAPQCGRVYPIVDGTPILIHDENSVFAVADFTARRGGEGAGPETIKLRGEAPARGLKAALRRAAERAIYFSVNASDWSSEKSVDYVARALPEARILVTGAGDKRYPDLPNVRYVYTDVILGQGADHVCDLHDLPFADATFDAVIAVAVLEHVADPYRCVAEIARVLKPGGYVYSVTPFMQQVHMGRYDFTRFTFLGHRRLFRHFTEIKAGMALGPAGALAWSFEYFVLSFFRGRRARKYARAAAKVATLPLKYLDRVLAKREGSLDAAGGVYFFGTKAEQPISDRDLLKFYRGLDVVYED</sequence>
<dbReference type="InterPro" id="IPR029063">
    <property type="entry name" value="SAM-dependent_MTases_sf"/>
</dbReference>
<dbReference type="GO" id="GO:0032259">
    <property type="term" value="P:methylation"/>
    <property type="evidence" value="ECO:0007669"/>
    <property type="project" value="UniProtKB-KW"/>
</dbReference>
<evidence type="ECO:0000256" key="1">
    <source>
        <dbReference type="ARBA" id="ARBA00022679"/>
    </source>
</evidence>
<evidence type="ECO:0000256" key="2">
    <source>
        <dbReference type="SAM" id="Phobius"/>
    </source>
</evidence>
<dbReference type="PANTHER" id="PTHR44068:SF11">
    <property type="entry name" value="GERANYL DIPHOSPHATE 2-C-METHYLTRANSFERASE"/>
    <property type="match status" value="1"/>
</dbReference>
<reference evidence="4" key="1">
    <citation type="submission" date="2021-02" db="EMBL/GenBank/DDBJ databases">
        <title>Skermanella TT6 skin isolate.</title>
        <authorList>
            <person name="Lee K."/>
            <person name="Ganzorig M."/>
        </authorList>
    </citation>
    <scope>NUCLEOTIDE SEQUENCE</scope>
    <source>
        <strain evidence="4">TT6</strain>
    </source>
</reference>
<evidence type="ECO:0000313" key="4">
    <source>
        <dbReference type="EMBL" id="QQP88682.1"/>
    </source>
</evidence>
<dbReference type="InterPro" id="IPR013216">
    <property type="entry name" value="Methyltransf_11"/>
</dbReference>
<dbReference type="PANTHER" id="PTHR44068">
    <property type="entry name" value="ZGC:194242"/>
    <property type="match status" value="1"/>
</dbReference>
<dbReference type="GO" id="GO:0008168">
    <property type="term" value="F:methyltransferase activity"/>
    <property type="evidence" value="ECO:0007669"/>
    <property type="project" value="UniProtKB-KW"/>
</dbReference>
<dbReference type="Proteomes" id="UP000595197">
    <property type="component" value="Chromosome"/>
</dbReference>
<dbReference type="CDD" id="cd02440">
    <property type="entry name" value="AdoMet_MTases"/>
    <property type="match status" value="1"/>
</dbReference>
<dbReference type="EMBL" id="CP067420">
    <property type="protein sequence ID" value="QQP88682.1"/>
    <property type="molecule type" value="Genomic_DNA"/>
</dbReference>
<feature type="domain" description="Methyltransferase type 11" evidence="3">
    <location>
        <begin position="162"/>
        <end position="209"/>
    </location>
</feature>
<evidence type="ECO:0000313" key="5">
    <source>
        <dbReference type="Proteomes" id="UP000595197"/>
    </source>
</evidence>
<dbReference type="SUPFAM" id="SSF53335">
    <property type="entry name" value="S-adenosyl-L-methionine-dependent methyltransferases"/>
    <property type="match status" value="1"/>
</dbReference>
<name>A0ABX7B873_9PROT</name>
<dbReference type="SUPFAM" id="SSF158997">
    <property type="entry name" value="Trm112p-like"/>
    <property type="match status" value="1"/>
</dbReference>
<dbReference type="Gene3D" id="2.20.25.10">
    <property type="match status" value="1"/>
</dbReference>
<evidence type="ECO:0000259" key="3">
    <source>
        <dbReference type="Pfam" id="PF08241"/>
    </source>
</evidence>
<keyword evidence="2" id="KW-0472">Membrane</keyword>
<dbReference type="Gene3D" id="3.40.50.150">
    <property type="entry name" value="Vaccinia Virus protein VP39"/>
    <property type="match status" value="1"/>
</dbReference>
<keyword evidence="4" id="KW-0489">Methyltransferase</keyword>
<protein>
    <submittedName>
        <fullName evidence="4">Methyltransferase domain-containing protein</fullName>
    </submittedName>
</protein>